<comment type="similarity">
    <text evidence="2 14">Belongs to the ATPase C chain family.</text>
</comment>
<dbReference type="CDD" id="cd18185">
    <property type="entry name" value="ATP-synt_Fo_c_ATPE"/>
    <property type="match status" value="1"/>
</dbReference>
<dbReference type="Gene3D" id="1.20.20.10">
    <property type="entry name" value="F1F0 ATP synthase subunit C"/>
    <property type="match status" value="1"/>
</dbReference>
<dbReference type="PRINTS" id="PR00124">
    <property type="entry name" value="ATPASEC"/>
</dbReference>
<keyword evidence="9 14" id="KW-0406">Ion transport</keyword>
<dbReference type="InterPro" id="IPR005953">
    <property type="entry name" value="ATP_synth_csu_bac/chlpt"/>
</dbReference>
<keyword evidence="7 14" id="KW-0375">Hydrogen ion transport</keyword>
<dbReference type="InterPro" id="IPR038662">
    <property type="entry name" value="ATP_synth_F0_csu_sf"/>
</dbReference>
<dbReference type="KEGG" id="dae:Dtox_4170"/>
<proteinExistence type="inferred from homology"/>
<keyword evidence="17" id="KW-1185">Reference proteome</keyword>
<reference evidence="16 17" key="1">
    <citation type="journal article" date="2009" name="Stand. Genomic Sci.">
        <title>Complete genome sequence of Desulfotomaculum acetoxidans type strain (5575).</title>
        <authorList>
            <person name="Spring S."/>
            <person name="Lapidus A."/>
            <person name="Schroder M."/>
            <person name="Gleim D."/>
            <person name="Sims D."/>
            <person name="Meincke L."/>
            <person name="Glavina Del Rio T."/>
            <person name="Tice H."/>
            <person name="Copeland A."/>
            <person name="Cheng J.F."/>
            <person name="Lucas S."/>
            <person name="Chen F."/>
            <person name="Nolan M."/>
            <person name="Bruce D."/>
            <person name="Goodwin L."/>
            <person name="Pitluck S."/>
            <person name="Ivanova N."/>
            <person name="Mavromatis K."/>
            <person name="Mikhailova N."/>
            <person name="Pati A."/>
            <person name="Chen A."/>
            <person name="Palaniappan K."/>
            <person name="Land M."/>
            <person name="Hauser L."/>
            <person name="Chang Y.J."/>
            <person name="Jeffries C.D."/>
            <person name="Chain P."/>
            <person name="Saunders E."/>
            <person name="Brettin T."/>
            <person name="Detter J.C."/>
            <person name="Goker M."/>
            <person name="Bristow J."/>
            <person name="Eisen J.A."/>
            <person name="Markowitz V."/>
            <person name="Hugenholtz P."/>
            <person name="Kyrpides N.C."/>
            <person name="Klenk H.P."/>
            <person name="Han C."/>
        </authorList>
    </citation>
    <scope>NUCLEOTIDE SEQUENCE [LARGE SCALE GENOMIC DNA]</scope>
    <source>
        <strain evidence="17">ATCC 49208 / DSM 771 / VKM B-1644</strain>
    </source>
</reference>
<dbReference type="GO" id="GO:0008289">
    <property type="term" value="F:lipid binding"/>
    <property type="evidence" value="ECO:0007669"/>
    <property type="project" value="UniProtKB-KW"/>
</dbReference>
<accession>C8VZ93</accession>
<keyword evidence="4 14" id="KW-1003">Cell membrane</keyword>
<keyword evidence="3 14" id="KW-0813">Transport</keyword>
<evidence type="ECO:0000256" key="3">
    <source>
        <dbReference type="ARBA" id="ARBA00022448"/>
    </source>
</evidence>
<comment type="subunit">
    <text evidence="14">F-type ATPases have 2 components, F(1) - the catalytic core - and F(0) - the membrane proton channel. F(1) has five subunits: alpha(3), beta(3), gamma(1), delta(1), epsilon(1). F(0) has three main subunits: a(1), b(2) and c(10-14). The alpha and beta chains form an alternating ring which encloses part of the gamma chain. F(1) is attached to F(0) by a central stalk formed by the gamma and epsilon chains, while a peripheral stalk is formed by the delta and b chains.</text>
</comment>
<sequence>MAVEVGSGLVAMGTALAVGLAAIGAGVGDGMVTGKTVESIARQPEARGVLQTTMFISVGLIEALPIIAVVIAFMLLGKM</sequence>
<dbReference type="HOGENOM" id="CLU_148047_1_1_9"/>
<evidence type="ECO:0000256" key="8">
    <source>
        <dbReference type="ARBA" id="ARBA00022989"/>
    </source>
</evidence>
<evidence type="ECO:0000313" key="17">
    <source>
        <dbReference type="Proteomes" id="UP000002217"/>
    </source>
</evidence>
<evidence type="ECO:0000256" key="9">
    <source>
        <dbReference type="ARBA" id="ARBA00023065"/>
    </source>
</evidence>
<dbReference type="InterPro" id="IPR020537">
    <property type="entry name" value="ATP_synth_F0_csu_DDCD_BS"/>
</dbReference>
<keyword evidence="12 14" id="KW-0066">ATP synthesis</keyword>
<gene>
    <name evidence="14" type="primary">atpE</name>
    <name evidence="16" type="ordered locus">Dtox_4170</name>
</gene>
<keyword evidence="5 14" id="KW-0138">CF(0)</keyword>
<feature type="transmembrane region" description="Helical" evidence="14">
    <location>
        <begin position="54"/>
        <end position="76"/>
    </location>
</feature>
<feature type="domain" description="V-ATPase proteolipid subunit C-like" evidence="15">
    <location>
        <begin position="12"/>
        <end position="75"/>
    </location>
</feature>
<evidence type="ECO:0000256" key="10">
    <source>
        <dbReference type="ARBA" id="ARBA00023121"/>
    </source>
</evidence>
<dbReference type="NCBIfam" id="TIGR01260">
    <property type="entry name" value="ATP_synt_c"/>
    <property type="match status" value="1"/>
</dbReference>
<dbReference type="GO" id="GO:0045259">
    <property type="term" value="C:proton-transporting ATP synthase complex"/>
    <property type="evidence" value="ECO:0007669"/>
    <property type="project" value="UniProtKB-KW"/>
</dbReference>
<evidence type="ECO:0000256" key="14">
    <source>
        <dbReference type="HAMAP-Rule" id="MF_01396"/>
    </source>
</evidence>
<dbReference type="GO" id="GO:0005886">
    <property type="term" value="C:plasma membrane"/>
    <property type="evidence" value="ECO:0007669"/>
    <property type="project" value="UniProtKB-SubCell"/>
</dbReference>
<dbReference type="eggNOG" id="COG0636">
    <property type="taxonomic scope" value="Bacteria"/>
</dbReference>
<name>C8VZ93_DESAS</name>
<evidence type="ECO:0000256" key="5">
    <source>
        <dbReference type="ARBA" id="ARBA00022547"/>
    </source>
</evidence>
<dbReference type="InterPro" id="IPR035921">
    <property type="entry name" value="F/V-ATP_Csub_sf"/>
</dbReference>
<evidence type="ECO:0000259" key="15">
    <source>
        <dbReference type="Pfam" id="PF00137"/>
    </source>
</evidence>
<evidence type="ECO:0000256" key="11">
    <source>
        <dbReference type="ARBA" id="ARBA00023136"/>
    </source>
</evidence>
<dbReference type="InterPro" id="IPR000454">
    <property type="entry name" value="ATP_synth_F0_csu"/>
</dbReference>
<evidence type="ECO:0000256" key="2">
    <source>
        <dbReference type="ARBA" id="ARBA00006704"/>
    </source>
</evidence>
<dbReference type="FunFam" id="1.20.20.10:FF:000004">
    <property type="entry name" value="ATP synthase subunit c"/>
    <property type="match status" value="1"/>
</dbReference>
<dbReference type="RefSeq" id="WP_015759508.1">
    <property type="nucleotide sequence ID" value="NC_013216.1"/>
</dbReference>
<comment type="function">
    <text evidence="14">Key component of the F(0) channel; it plays a direct role in translocation across the membrane. A homomeric c-ring of between 10-14 subunits forms the central stalk rotor element with the F(1) delta and epsilon subunits.</text>
</comment>
<evidence type="ECO:0000256" key="7">
    <source>
        <dbReference type="ARBA" id="ARBA00022781"/>
    </source>
</evidence>
<dbReference type="AlphaFoldDB" id="C8VZ93"/>
<evidence type="ECO:0000256" key="13">
    <source>
        <dbReference type="ARBA" id="ARBA00025198"/>
    </source>
</evidence>
<dbReference type="SUPFAM" id="SSF81333">
    <property type="entry name" value="F1F0 ATP synthase subunit C"/>
    <property type="match status" value="1"/>
</dbReference>
<keyword evidence="6 14" id="KW-0812">Transmembrane</keyword>
<evidence type="ECO:0000313" key="16">
    <source>
        <dbReference type="EMBL" id="ACV64838.1"/>
    </source>
</evidence>
<dbReference type="Pfam" id="PF00137">
    <property type="entry name" value="ATP-synt_C"/>
    <property type="match status" value="1"/>
</dbReference>
<keyword evidence="10 14" id="KW-0446">Lipid-binding</keyword>
<dbReference type="EMBL" id="CP001720">
    <property type="protein sequence ID" value="ACV64838.1"/>
    <property type="molecule type" value="Genomic_DNA"/>
</dbReference>
<dbReference type="Proteomes" id="UP000002217">
    <property type="component" value="Chromosome"/>
</dbReference>
<dbReference type="HAMAP" id="MF_01396">
    <property type="entry name" value="ATP_synth_c_bact"/>
    <property type="match status" value="1"/>
</dbReference>
<keyword evidence="8 14" id="KW-1133">Transmembrane helix</keyword>
<dbReference type="STRING" id="485916.Dtox_4170"/>
<evidence type="ECO:0000256" key="4">
    <source>
        <dbReference type="ARBA" id="ARBA00022475"/>
    </source>
</evidence>
<dbReference type="PROSITE" id="PS00605">
    <property type="entry name" value="ATPASE_C"/>
    <property type="match status" value="1"/>
</dbReference>
<comment type="function">
    <text evidence="13 14">F(1)F(0) ATP synthase produces ATP from ADP in the presence of a proton or sodium gradient. F-type ATPases consist of two structural domains, F(1) containing the extramembraneous catalytic core and F(0) containing the membrane proton channel, linked together by a central stalk and a peripheral stalk. During catalysis, ATP synthesis in the catalytic domain of F(1) is coupled via a rotary mechanism of the central stalk subunits to proton translocation.</text>
</comment>
<evidence type="ECO:0000256" key="12">
    <source>
        <dbReference type="ARBA" id="ARBA00023310"/>
    </source>
</evidence>
<protein>
    <recommendedName>
        <fullName evidence="14">ATP synthase subunit c</fullName>
    </recommendedName>
    <alternativeName>
        <fullName evidence="14">ATP synthase F(0) sector subunit c</fullName>
    </alternativeName>
    <alternativeName>
        <fullName evidence="14">F-type ATPase subunit c</fullName>
        <shortName evidence="14">F-ATPase subunit c</shortName>
    </alternativeName>
    <alternativeName>
        <fullName evidence="14">Lipid-binding protein</fullName>
    </alternativeName>
</protein>
<feature type="site" description="Reversibly protonated during proton transport" evidence="14">
    <location>
        <position position="62"/>
    </location>
</feature>
<keyword evidence="11 14" id="KW-0472">Membrane</keyword>
<dbReference type="InterPro" id="IPR002379">
    <property type="entry name" value="ATPase_proteolipid_c-like_dom"/>
</dbReference>
<comment type="subcellular location">
    <subcellularLocation>
        <location evidence="14">Cell membrane</location>
        <topology evidence="14">Multi-pass membrane protein</topology>
    </subcellularLocation>
    <subcellularLocation>
        <location evidence="1">Membrane</location>
        <topology evidence="1">Multi-pass membrane protein</topology>
    </subcellularLocation>
</comment>
<comment type="caution">
    <text evidence="14">Lacks conserved residue(s) required for the propagation of feature annotation.</text>
</comment>
<evidence type="ECO:0000256" key="1">
    <source>
        <dbReference type="ARBA" id="ARBA00004141"/>
    </source>
</evidence>
<evidence type="ECO:0000256" key="6">
    <source>
        <dbReference type="ARBA" id="ARBA00022692"/>
    </source>
</evidence>
<dbReference type="GO" id="GO:0033177">
    <property type="term" value="C:proton-transporting two-sector ATPase complex, proton-transporting domain"/>
    <property type="evidence" value="ECO:0007669"/>
    <property type="project" value="InterPro"/>
</dbReference>
<dbReference type="NCBIfam" id="NF005363">
    <property type="entry name" value="PRK06876.1"/>
    <property type="match status" value="1"/>
</dbReference>
<dbReference type="GO" id="GO:0046933">
    <property type="term" value="F:proton-transporting ATP synthase activity, rotational mechanism"/>
    <property type="evidence" value="ECO:0007669"/>
    <property type="project" value="UniProtKB-UniRule"/>
</dbReference>
<organism evidence="16 17">
    <name type="scientific">Desulfofarcimen acetoxidans (strain ATCC 49208 / DSM 771 / KCTC 5769 / VKM B-1644 / 5575)</name>
    <name type="common">Desulfotomaculum acetoxidans</name>
    <dbReference type="NCBI Taxonomy" id="485916"/>
    <lineage>
        <taxon>Bacteria</taxon>
        <taxon>Bacillati</taxon>
        <taxon>Bacillota</taxon>
        <taxon>Clostridia</taxon>
        <taxon>Eubacteriales</taxon>
        <taxon>Peptococcaceae</taxon>
        <taxon>Desulfofarcimen</taxon>
    </lineage>
</organism>